<dbReference type="AlphaFoldDB" id="A0A2J6S854"/>
<feature type="compositionally biased region" description="Polar residues" evidence="2">
    <location>
        <begin position="97"/>
        <end position="108"/>
    </location>
</feature>
<dbReference type="SUPFAM" id="SSF57701">
    <property type="entry name" value="Zn2/Cys6 DNA-binding domain"/>
    <property type="match status" value="1"/>
</dbReference>
<dbReference type="Proteomes" id="UP000235786">
    <property type="component" value="Unassembled WGS sequence"/>
</dbReference>
<organism evidence="4 5">
    <name type="scientific">Hyaloscypha variabilis (strain UAMH 11265 / GT02V1 / F)</name>
    <name type="common">Meliniomyces variabilis</name>
    <dbReference type="NCBI Taxonomy" id="1149755"/>
    <lineage>
        <taxon>Eukaryota</taxon>
        <taxon>Fungi</taxon>
        <taxon>Dikarya</taxon>
        <taxon>Ascomycota</taxon>
        <taxon>Pezizomycotina</taxon>
        <taxon>Leotiomycetes</taxon>
        <taxon>Helotiales</taxon>
        <taxon>Hyaloscyphaceae</taxon>
        <taxon>Hyaloscypha</taxon>
        <taxon>Hyaloscypha variabilis</taxon>
    </lineage>
</organism>
<feature type="domain" description="Zn(2)-C6 fungal-type" evidence="3">
    <location>
        <begin position="45"/>
        <end position="75"/>
    </location>
</feature>
<gene>
    <name evidence="4" type="ORF">L207DRAFT_149496</name>
</gene>
<keyword evidence="5" id="KW-1185">Reference proteome</keyword>
<name>A0A2J6S854_HYAVF</name>
<dbReference type="OrthoDB" id="2943660at2759"/>
<dbReference type="EMBL" id="KZ613938">
    <property type="protein sequence ID" value="PMD46938.1"/>
    <property type="molecule type" value="Genomic_DNA"/>
</dbReference>
<dbReference type="Pfam" id="PF00172">
    <property type="entry name" value="Zn_clus"/>
    <property type="match status" value="1"/>
</dbReference>
<dbReference type="InterPro" id="IPR001138">
    <property type="entry name" value="Zn2Cys6_DnaBD"/>
</dbReference>
<protein>
    <recommendedName>
        <fullName evidence="3">Zn(2)-C6 fungal-type domain-containing protein</fullName>
    </recommendedName>
</protein>
<evidence type="ECO:0000259" key="3">
    <source>
        <dbReference type="PROSITE" id="PS50048"/>
    </source>
</evidence>
<keyword evidence="1" id="KW-0539">Nucleus</keyword>
<dbReference type="SMART" id="SM00066">
    <property type="entry name" value="GAL4"/>
    <property type="match status" value="1"/>
</dbReference>
<dbReference type="GO" id="GO:0000981">
    <property type="term" value="F:DNA-binding transcription factor activity, RNA polymerase II-specific"/>
    <property type="evidence" value="ECO:0007669"/>
    <property type="project" value="InterPro"/>
</dbReference>
<evidence type="ECO:0000313" key="5">
    <source>
        <dbReference type="Proteomes" id="UP000235786"/>
    </source>
</evidence>
<accession>A0A2J6S854</accession>
<feature type="region of interest" description="Disordered" evidence="2">
    <location>
        <begin position="77"/>
        <end position="108"/>
    </location>
</feature>
<proteinExistence type="predicted"/>
<reference evidence="4 5" key="1">
    <citation type="submission" date="2016-04" db="EMBL/GenBank/DDBJ databases">
        <title>A degradative enzymes factory behind the ericoid mycorrhizal symbiosis.</title>
        <authorList>
            <consortium name="DOE Joint Genome Institute"/>
            <person name="Martino E."/>
            <person name="Morin E."/>
            <person name="Grelet G."/>
            <person name="Kuo A."/>
            <person name="Kohler A."/>
            <person name="Daghino S."/>
            <person name="Barry K."/>
            <person name="Choi C."/>
            <person name="Cichocki N."/>
            <person name="Clum A."/>
            <person name="Copeland A."/>
            <person name="Hainaut M."/>
            <person name="Haridas S."/>
            <person name="Labutti K."/>
            <person name="Lindquist E."/>
            <person name="Lipzen A."/>
            <person name="Khouja H.-R."/>
            <person name="Murat C."/>
            <person name="Ohm R."/>
            <person name="Olson A."/>
            <person name="Spatafora J."/>
            <person name="Veneault-Fourrey C."/>
            <person name="Henrissat B."/>
            <person name="Grigoriev I."/>
            <person name="Martin F."/>
            <person name="Perotto S."/>
        </authorList>
    </citation>
    <scope>NUCLEOTIDE SEQUENCE [LARGE SCALE GENOMIC DNA]</scope>
    <source>
        <strain evidence="4 5">F</strain>
    </source>
</reference>
<dbReference type="InterPro" id="IPR036864">
    <property type="entry name" value="Zn2-C6_fun-type_DNA-bd_sf"/>
</dbReference>
<sequence>MTTHNYSAGMASDAFDGLAWQEPPSQNQMPIRATEMVSGSGAPRVCDMCMLKKRKCNRKRPICSRCLEDNLICIYSSSKKKPGPAKGSQRKKPKVSHAQTPNVPTGKC</sequence>
<dbReference type="STRING" id="1149755.A0A2J6S854"/>
<feature type="compositionally biased region" description="Basic residues" evidence="2">
    <location>
        <begin position="78"/>
        <end position="95"/>
    </location>
</feature>
<dbReference type="Gene3D" id="4.10.240.10">
    <property type="entry name" value="Zn(2)-C6 fungal-type DNA-binding domain"/>
    <property type="match status" value="1"/>
</dbReference>
<dbReference type="PROSITE" id="PS50048">
    <property type="entry name" value="ZN2_CY6_FUNGAL_2"/>
    <property type="match status" value="1"/>
</dbReference>
<dbReference type="GO" id="GO:0008270">
    <property type="term" value="F:zinc ion binding"/>
    <property type="evidence" value="ECO:0007669"/>
    <property type="project" value="InterPro"/>
</dbReference>
<evidence type="ECO:0000256" key="2">
    <source>
        <dbReference type="SAM" id="MobiDB-lite"/>
    </source>
</evidence>
<evidence type="ECO:0000256" key="1">
    <source>
        <dbReference type="ARBA" id="ARBA00023242"/>
    </source>
</evidence>
<dbReference type="CDD" id="cd00067">
    <property type="entry name" value="GAL4"/>
    <property type="match status" value="1"/>
</dbReference>
<evidence type="ECO:0000313" key="4">
    <source>
        <dbReference type="EMBL" id="PMD46938.1"/>
    </source>
</evidence>